<dbReference type="SUPFAM" id="SSF56601">
    <property type="entry name" value="beta-lactamase/transpeptidase-like"/>
    <property type="match status" value="1"/>
</dbReference>
<dbReference type="KEGG" id="bths:CNY62_10170"/>
<reference evidence="3 4" key="1">
    <citation type="submission" date="2017-09" db="EMBL/GenBank/DDBJ databases">
        <title>Complete Genome Sequences of Two Strains of the Meat Spoilage Bacterium Brochothrix thermosphacta Isolated from Ground Chicken.</title>
        <authorList>
            <person name="Paoli G.C."/>
            <person name="Wijey C."/>
            <person name="Chen C.-Y."/>
            <person name="Nguyen L."/>
            <person name="Yan X."/>
            <person name="Irwin P.L."/>
        </authorList>
    </citation>
    <scope>NUCLEOTIDE SEQUENCE [LARGE SCALE GENOMIC DNA]</scope>
    <source>
        <strain evidence="3 4">BI</strain>
    </source>
</reference>
<dbReference type="OrthoDB" id="9770183at2"/>
<organism evidence="3 4">
    <name type="scientific">Brochothrix thermosphacta</name>
    <name type="common">Microbacterium thermosphactum</name>
    <dbReference type="NCBI Taxonomy" id="2756"/>
    <lineage>
        <taxon>Bacteria</taxon>
        <taxon>Bacillati</taxon>
        <taxon>Bacillota</taxon>
        <taxon>Bacilli</taxon>
        <taxon>Bacillales</taxon>
        <taxon>Listeriaceae</taxon>
        <taxon>Brochothrix</taxon>
    </lineage>
</organism>
<dbReference type="EMBL" id="CP023483">
    <property type="protein sequence ID" value="ATF26720.1"/>
    <property type="molecule type" value="Genomic_DNA"/>
</dbReference>
<feature type="domain" description="Beta-lactamase-related" evidence="2">
    <location>
        <begin position="4"/>
        <end position="315"/>
    </location>
</feature>
<sequence length="332" mass="37693">MEILENYIKQMVADKIIPGATYGIYQQGKWVNAQVGSSQLLPTALVLQENAIYDVASLTKVLVTTPLLLKLYEQKQIDILKPVHYYLPRFKYLEVTVKQLTTHQSGLAKNIPNYPIKTATDVENYMYDIPQDNTAGDTINYSDANFLLLGAVIEAVTKQPIDRLFSEQITKPLAIENLLFNPKNKAKLECVPTELHTQRGLIKGDVHDHKAYCLGGIAAHAGLFANIEAIEKLINHLMGWNSPELLTDESRKLIQTVQGEDRVNKRSIGWDLRFNQAQQPIMYHTGFTGTFILINPMKTEAVIVLTNRIHPNRENQLFLTVRDKFIEAYCKR</sequence>
<dbReference type="AlphaFoldDB" id="A0A1D2LFV7"/>
<evidence type="ECO:0000313" key="3">
    <source>
        <dbReference type="EMBL" id="ATF26720.1"/>
    </source>
</evidence>
<dbReference type="PANTHER" id="PTHR43283:SF11">
    <property type="entry name" value="BETA-LACTAMASE-RELATED DOMAIN-CONTAINING PROTEIN"/>
    <property type="match status" value="1"/>
</dbReference>
<protein>
    <recommendedName>
        <fullName evidence="2">Beta-lactamase-related domain-containing protein</fullName>
    </recommendedName>
</protein>
<proteinExistence type="predicted"/>
<keyword evidence="1" id="KW-0378">Hydrolase</keyword>
<evidence type="ECO:0000259" key="2">
    <source>
        <dbReference type="Pfam" id="PF00144"/>
    </source>
</evidence>
<dbReference type="GeneID" id="66536559"/>
<keyword evidence="4" id="KW-1185">Reference proteome</keyword>
<dbReference type="STRING" id="2756.BFR44_10645"/>
<dbReference type="RefSeq" id="WP_051457347.1">
    <property type="nucleotide sequence ID" value="NZ_CBCPHX010000010.1"/>
</dbReference>
<evidence type="ECO:0000313" key="4">
    <source>
        <dbReference type="Proteomes" id="UP000243591"/>
    </source>
</evidence>
<dbReference type="Pfam" id="PF00144">
    <property type="entry name" value="Beta-lactamase"/>
    <property type="match status" value="1"/>
</dbReference>
<name>A0A1D2LFV7_BROTH</name>
<dbReference type="PANTHER" id="PTHR43283">
    <property type="entry name" value="BETA-LACTAMASE-RELATED"/>
    <property type="match status" value="1"/>
</dbReference>
<accession>A0A1D2LFV7</accession>
<dbReference type="InterPro" id="IPR050789">
    <property type="entry name" value="Diverse_Enzym_Activities"/>
</dbReference>
<dbReference type="InterPro" id="IPR012338">
    <property type="entry name" value="Beta-lactam/transpept-like"/>
</dbReference>
<dbReference type="GO" id="GO:0016787">
    <property type="term" value="F:hydrolase activity"/>
    <property type="evidence" value="ECO:0007669"/>
    <property type="project" value="UniProtKB-KW"/>
</dbReference>
<dbReference type="Proteomes" id="UP000243591">
    <property type="component" value="Chromosome"/>
</dbReference>
<dbReference type="InterPro" id="IPR001466">
    <property type="entry name" value="Beta-lactam-related"/>
</dbReference>
<dbReference type="Gene3D" id="3.40.710.10">
    <property type="entry name" value="DD-peptidase/beta-lactamase superfamily"/>
    <property type="match status" value="1"/>
</dbReference>
<evidence type="ECO:0000256" key="1">
    <source>
        <dbReference type="ARBA" id="ARBA00022801"/>
    </source>
</evidence>
<gene>
    <name evidence="3" type="ORF">CNY62_10170</name>
</gene>